<keyword evidence="3" id="KW-1185">Reference proteome</keyword>
<comment type="pathway">
    <text evidence="1">Protein modification; protein ubiquitination.</text>
</comment>
<dbReference type="EMBL" id="WOCE01000012">
    <property type="protein sequence ID" value="KAE9602404.1"/>
    <property type="molecule type" value="Genomic_DNA"/>
</dbReference>
<dbReference type="PANTHER" id="PTHR46336:SF3">
    <property type="entry name" value="BTB_POZ DOMAIN-CONTAINING PROTEIN POB1"/>
    <property type="match status" value="1"/>
</dbReference>
<dbReference type="InterPro" id="IPR011333">
    <property type="entry name" value="SKP1/BTB/POZ_sf"/>
</dbReference>
<dbReference type="AlphaFoldDB" id="A0A6A4PM85"/>
<comment type="caution">
    <text evidence="2">The sequence shown here is derived from an EMBL/GenBank/DDBJ whole genome shotgun (WGS) entry which is preliminary data.</text>
</comment>
<dbReference type="GO" id="GO:0010114">
    <property type="term" value="P:response to red light"/>
    <property type="evidence" value="ECO:0007669"/>
    <property type="project" value="TreeGrafter"/>
</dbReference>
<dbReference type="Gene3D" id="3.30.710.10">
    <property type="entry name" value="Potassium Channel Kv1.1, Chain A"/>
    <property type="match status" value="1"/>
</dbReference>
<evidence type="ECO:0000256" key="1">
    <source>
        <dbReference type="ARBA" id="ARBA00004906"/>
    </source>
</evidence>
<organism evidence="2 3">
    <name type="scientific">Lupinus albus</name>
    <name type="common">White lupine</name>
    <name type="synonym">Lupinus termis</name>
    <dbReference type="NCBI Taxonomy" id="3870"/>
    <lineage>
        <taxon>Eukaryota</taxon>
        <taxon>Viridiplantae</taxon>
        <taxon>Streptophyta</taxon>
        <taxon>Embryophyta</taxon>
        <taxon>Tracheophyta</taxon>
        <taxon>Spermatophyta</taxon>
        <taxon>Magnoliopsida</taxon>
        <taxon>eudicotyledons</taxon>
        <taxon>Gunneridae</taxon>
        <taxon>Pentapetalae</taxon>
        <taxon>rosids</taxon>
        <taxon>fabids</taxon>
        <taxon>Fabales</taxon>
        <taxon>Fabaceae</taxon>
        <taxon>Papilionoideae</taxon>
        <taxon>50 kb inversion clade</taxon>
        <taxon>genistoids sensu lato</taxon>
        <taxon>core genistoids</taxon>
        <taxon>Genisteae</taxon>
        <taxon>Lupinus</taxon>
    </lineage>
</organism>
<dbReference type="OrthoDB" id="668062at2759"/>
<reference evidence="3" key="1">
    <citation type="journal article" date="2020" name="Nat. Commun.">
        <title>Genome sequence of the cluster root forming white lupin.</title>
        <authorList>
            <person name="Hufnagel B."/>
            <person name="Marques A."/>
            <person name="Soriano A."/>
            <person name="Marques L."/>
            <person name="Divol F."/>
            <person name="Doumas P."/>
            <person name="Sallet E."/>
            <person name="Mancinotti D."/>
            <person name="Carrere S."/>
            <person name="Marande W."/>
            <person name="Arribat S."/>
            <person name="Keller J."/>
            <person name="Huneau C."/>
            <person name="Blein T."/>
            <person name="Aime D."/>
            <person name="Laguerre M."/>
            <person name="Taylor J."/>
            <person name="Schubert V."/>
            <person name="Nelson M."/>
            <person name="Geu-Flores F."/>
            <person name="Crespi M."/>
            <person name="Gallardo-Guerrero K."/>
            <person name="Delaux P.-M."/>
            <person name="Salse J."/>
            <person name="Berges H."/>
            <person name="Guyot R."/>
            <person name="Gouzy J."/>
            <person name="Peret B."/>
        </authorList>
    </citation>
    <scope>NUCLEOTIDE SEQUENCE [LARGE SCALE GENOMIC DNA]</scope>
    <source>
        <strain evidence="3">cv. Amiga</strain>
    </source>
</reference>
<protein>
    <submittedName>
        <fullName evidence="2">Putative chromatin remodeling &amp; transcription regulator BTB-POZ family</fullName>
    </submittedName>
</protein>
<dbReference type="InterPro" id="IPR045890">
    <property type="entry name" value="POB1-like"/>
</dbReference>
<dbReference type="GO" id="GO:0005634">
    <property type="term" value="C:nucleus"/>
    <property type="evidence" value="ECO:0007669"/>
    <property type="project" value="TreeGrafter"/>
</dbReference>
<name>A0A6A4PM85_LUPAL</name>
<evidence type="ECO:0000313" key="3">
    <source>
        <dbReference type="Proteomes" id="UP000447434"/>
    </source>
</evidence>
<gene>
    <name evidence="2" type="ORF">Lalb_Chr12g0199221</name>
</gene>
<accession>A0A6A4PM85</accession>
<proteinExistence type="predicted"/>
<dbReference type="Proteomes" id="UP000447434">
    <property type="component" value="Chromosome 12"/>
</dbReference>
<evidence type="ECO:0000313" key="2">
    <source>
        <dbReference type="EMBL" id="KAE9602404.1"/>
    </source>
</evidence>
<dbReference type="PANTHER" id="PTHR46336">
    <property type="entry name" value="OS02G0260700 PROTEIN"/>
    <property type="match status" value="1"/>
</dbReference>
<sequence>MLFTQISSDFSFPQYLHYNSLLLLHATEEAAIIDLLNFIYTNTLDTTSPCAVLDVLMATGKFQVVSCMRYCSRLLQNMPMKPESALLYL</sequence>